<organism evidence="1 2">
    <name type="scientific">Borrelia crocidurae (strain Achema)</name>
    <dbReference type="NCBI Taxonomy" id="1155096"/>
    <lineage>
        <taxon>Bacteria</taxon>
        <taxon>Pseudomonadati</taxon>
        <taxon>Spirochaetota</taxon>
        <taxon>Spirochaetia</taxon>
        <taxon>Spirochaetales</taxon>
        <taxon>Borreliaceae</taxon>
        <taxon>Borrelia</taxon>
    </lineage>
</organism>
<dbReference type="AlphaFoldDB" id="I0FCD3"/>
<sequence>MSLVDFLVAIFNRERTPEQVKQRRLKESKKKFK</sequence>
<evidence type="ECO:0000313" key="2">
    <source>
        <dbReference type="Proteomes" id="UP000005212"/>
    </source>
</evidence>
<dbReference type="PATRIC" id="fig|1155096.3.peg.372"/>
<reference evidence="1 2" key="1">
    <citation type="journal article" date="2012" name="J. Bacteriol.">
        <title>Complete Genome Sequence of Borrelia crocidurae.</title>
        <authorList>
            <person name="Elbir H."/>
            <person name="Gimenez G."/>
            <person name="Robert C."/>
            <person name="Bergstrom S."/>
            <person name="Cutler S."/>
            <person name="Raoult D."/>
            <person name="Drancourt M."/>
        </authorList>
    </citation>
    <scope>NUCLEOTIDE SEQUENCE [LARGE SCALE GENOMIC DNA]</scope>
    <source>
        <strain evidence="1 2">Achema</strain>
    </source>
</reference>
<dbReference type="KEGG" id="bcw:Q7M_360"/>
<dbReference type="EMBL" id="CP003426">
    <property type="protein sequence ID" value="AFI31139.1"/>
    <property type="molecule type" value="Genomic_DNA"/>
</dbReference>
<protein>
    <submittedName>
        <fullName evidence="1">Uncharacterized protein</fullName>
    </submittedName>
</protein>
<dbReference type="Proteomes" id="UP000005212">
    <property type="component" value="Chromosome"/>
</dbReference>
<name>I0FCD3_BORCA</name>
<evidence type="ECO:0000313" key="1">
    <source>
        <dbReference type="EMBL" id="AFI31139.1"/>
    </source>
</evidence>
<proteinExistence type="predicted"/>
<dbReference type="HOGENOM" id="CLU_3380819_0_0_12"/>
<gene>
    <name evidence="1" type="ordered locus">Q7M_360</name>
</gene>
<accession>I0FCD3</accession>
<reference evidence="2" key="2">
    <citation type="submission" date="2012-03" db="EMBL/GenBank/DDBJ databases">
        <title>Complete genome sequence of Borrelia crocidurae.</title>
        <authorList>
            <person name="Elbir H."/>
            <person name="Gimenez G."/>
            <person name="Robert C."/>
            <person name="Raoult D."/>
            <person name="Drancourt M."/>
        </authorList>
    </citation>
    <scope>NUCLEOTIDE SEQUENCE [LARGE SCALE GENOMIC DNA]</scope>
    <source>
        <strain evidence="2">Achema</strain>
    </source>
</reference>